<reference evidence="1 2" key="1">
    <citation type="submission" date="2015-09" db="EMBL/GenBank/DDBJ databases">
        <title>Trachymyrmex cornetzi WGS genome.</title>
        <authorList>
            <person name="Nygaard S."/>
            <person name="Hu H."/>
            <person name="Boomsma J."/>
            <person name="Zhang G."/>
        </authorList>
    </citation>
    <scope>NUCLEOTIDE SEQUENCE [LARGE SCALE GENOMIC DNA]</scope>
    <source>
        <strain evidence="1">Tcor2-1</strain>
        <tissue evidence="1">Whole body</tissue>
    </source>
</reference>
<organism evidence="1 2">
    <name type="scientific">Trachymyrmex cornetzi</name>
    <dbReference type="NCBI Taxonomy" id="471704"/>
    <lineage>
        <taxon>Eukaryota</taxon>
        <taxon>Metazoa</taxon>
        <taxon>Ecdysozoa</taxon>
        <taxon>Arthropoda</taxon>
        <taxon>Hexapoda</taxon>
        <taxon>Insecta</taxon>
        <taxon>Pterygota</taxon>
        <taxon>Neoptera</taxon>
        <taxon>Endopterygota</taxon>
        <taxon>Hymenoptera</taxon>
        <taxon>Apocrita</taxon>
        <taxon>Aculeata</taxon>
        <taxon>Formicoidea</taxon>
        <taxon>Formicidae</taxon>
        <taxon>Myrmicinae</taxon>
        <taxon>Trachymyrmex</taxon>
    </lineage>
</organism>
<evidence type="ECO:0000313" key="1">
    <source>
        <dbReference type="EMBL" id="KYN21815.1"/>
    </source>
</evidence>
<evidence type="ECO:0000313" key="2">
    <source>
        <dbReference type="Proteomes" id="UP000078492"/>
    </source>
</evidence>
<keyword evidence="2" id="KW-1185">Reference proteome</keyword>
<gene>
    <name evidence="1" type="ORF">ALC57_05798</name>
</gene>
<accession>A0A151J9S1</accession>
<proteinExistence type="predicted"/>
<dbReference type="EMBL" id="KQ979361">
    <property type="protein sequence ID" value="KYN21815.1"/>
    <property type="molecule type" value="Genomic_DNA"/>
</dbReference>
<protein>
    <submittedName>
        <fullName evidence="1">Uncharacterized protein</fullName>
    </submittedName>
</protein>
<name>A0A151J9S1_9HYME</name>
<sequence length="57" mass="6905">MLDITLENLKNKAYSFFYFRDKKLLEKEFEELELRDVLKEAETFFPATEHILHISLP</sequence>
<dbReference type="AlphaFoldDB" id="A0A151J9S1"/>
<dbReference type="Proteomes" id="UP000078492">
    <property type="component" value="Unassembled WGS sequence"/>
</dbReference>